<reference evidence="1" key="1">
    <citation type="submission" date="2022-07" db="EMBL/GenBank/DDBJ databases">
        <title>Fungi with potential for degradation of polypropylene.</title>
        <authorList>
            <person name="Gostincar C."/>
        </authorList>
    </citation>
    <scope>NUCLEOTIDE SEQUENCE</scope>
    <source>
        <strain evidence="1">EXF-13308</strain>
    </source>
</reference>
<gene>
    <name evidence="1" type="ORF">NKR23_g9736</name>
</gene>
<dbReference type="EMBL" id="JANBVO010000039">
    <property type="protein sequence ID" value="KAJ9136560.1"/>
    <property type="molecule type" value="Genomic_DNA"/>
</dbReference>
<evidence type="ECO:0000313" key="1">
    <source>
        <dbReference type="EMBL" id="KAJ9136560.1"/>
    </source>
</evidence>
<comment type="caution">
    <text evidence="1">The sequence shown here is derived from an EMBL/GenBank/DDBJ whole genome shotgun (WGS) entry which is preliminary data.</text>
</comment>
<proteinExistence type="predicted"/>
<dbReference type="Proteomes" id="UP001174694">
    <property type="component" value="Unassembled WGS sequence"/>
</dbReference>
<dbReference type="AlphaFoldDB" id="A0AA38REY2"/>
<sequence length="188" mass="20169">MSIQSWASSLITGQQQTNLALATINFDFSLVKVDAPGEFKPLGQQLAHTRRKAAESGSPHVTARKLGALFQHALPATPNLVRAYGTRTSEIAASKAIERESSMRYGIFSEHAGVDATNIWAAATSGPEAIAVHLLACLLARIWTGPEAAFIWVDLVSQRKVELAAIGDGAELRLMCGGFSDHPFQRAT</sequence>
<name>A0AA38REY2_9PEZI</name>
<accession>A0AA38REY2</accession>
<evidence type="ECO:0000313" key="2">
    <source>
        <dbReference type="Proteomes" id="UP001174694"/>
    </source>
</evidence>
<organism evidence="1 2">
    <name type="scientific">Pleurostoma richardsiae</name>
    <dbReference type="NCBI Taxonomy" id="41990"/>
    <lineage>
        <taxon>Eukaryota</taxon>
        <taxon>Fungi</taxon>
        <taxon>Dikarya</taxon>
        <taxon>Ascomycota</taxon>
        <taxon>Pezizomycotina</taxon>
        <taxon>Sordariomycetes</taxon>
        <taxon>Sordariomycetidae</taxon>
        <taxon>Calosphaeriales</taxon>
        <taxon>Pleurostomataceae</taxon>
        <taxon>Pleurostoma</taxon>
    </lineage>
</organism>
<protein>
    <submittedName>
        <fullName evidence="1">Uncharacterized protein</fullName>
    </submittedName>
</protein>
<keyword evidence="2" id="KW-1185">Reference proteome</keyword>